<sequence>MDKNNKEELVYKCLYIQCKAFYNNKLDLDNHLINSYHNNNVKVYSLKCPVKECDFIIDDRESKEYCEKDDDLRLFLTHHMNLCHINILAKALDVFDEVNIIKNKQYNDITLISKDKLFNKNLIEDVYIKDLLSCNSELGKMLLKMHEGYCLIIKEGKYYKCKIWGCCMIFVSKKAYKLHILRYKHLLSKIVNINSNECTLNFNVLLEELNYFKKVFAVSGIIQFFGDENDFLGPILFKNDLTTDNSVVGCVYNSNGIVNNHIASAKSILESINEETLSFENIEIIFYKNTEYNDLSASIGSGLFYRNIKECITHCLFVKIKNPLFLVCTKDNFTPDFFYKFESCSARIYFLDLSLKILDKFEFNFGFVRKMIVDTKENSLSVFILFSDGVIRKFNFKDKNYDFIPLDVFNIIDFEVMEKDTIICTDGKLLFKCVKTKIVKQSDFFDSFINSICIRTNVQDNSLLPPLECDNMLTDLKTKTSTNIVCCSTVNGYIYSVDTNLKNRLSLLKSFYTHKIIYLQEDDEILYTNQLGLATKLLTIEKTYTKTKTLKNSLFYSACRSKTGLIFGQYDGQLIFLRKNRKKAQPKNLFYFVKKGSYFLILDKQEDVNTVDLIDNKCLIINILHYDKHIYLFFKCGIILKFFSSKL</sequence>
<dbReference type="SMART" id="SM00355">
    <property type="entry name" value="ZnF_C2H2"/>
    <property type="match status" value="2"/>
</dbReference>
<dbReference type="RefSeq" id="XP_024331761.1">
    <property type="nucleotide sequence ID" value="XM_024476489.1"/>
</dbReference>
<evidence type="ECO:0000313" key="2">
    <source>
        <dbReference type="EMBL" id="KKO76019.1"/>
    </source>
</evidence>
<dbReference type="VEuPathDB" id="MicrosporidiaDB:NCER_101206"/>
<proteinExistence type="predicted"/>
<organism evidence="2 3">
    <name type="scientific">Vairimorpha ceranae</name>
    <dbReference type="NCBI Taxonomy" id="40302"/>
    <lineage>
        <taxon>Eukaryota</taxon>
        <taxon>Fungi</taxon>
        <taxon>Fungi incertae sedis</taxon>
        <taxon>Microsporidia</taxon>
        <taxon>Nosematidae</taxon>
        <taxon>Vairimorpha</taxon>
    </lineage>
</organism>
<keyword evidence="3" id="KW-1185">Reference proteome</keyword>
<dbReference type="GeneID" id="36321442"/>
<dbReference type="VEuPathDB" id="MicrosporidiaDB:AAJ76_800078072"/>
<feature type="domain" description="C2H2-type" evidence="1">
    <location>
        <begin position="161"/>
        <end position="185"/>
    </location>
</feature>
<comment type="caution">
    <text evidence="2">The sequence shown here is derived from an EMBL/GenBank/DDBJ whole genome shotgun (WGS) entry which is preliminary data.</text>
</comment>
<protein>
    <recommendedName>
        <fullName evidence="1">C2H2-type domain-containing protein</fullName>
    </recommendedName>
</protein>
<dbReference type="Proteomes" id="UP000034350">
    <property type="component" value="Unassembled WGS sequence"/>
</dbReference>
<dbReference type="InterPro" id="IPR013087">
    <property type="entry name" value="Znf_C2H2_type"/>
</dbReference>
<reference evidence="2 3" key="1">
    <citation type="journal article" date="2015" name="Environ. Microbiol.">
        <title>Genome analyses suggest the presence of polyploidy and recent human-driven expansions in eight global populations of the honeybee pathogen Nosema ceranae.</title>
        <authorList>
            <person name="Pelin A."/>
            <person name="Selman M."/>
            <person name="Aris-Brosou S."/>
            <person name="Farinelli L."/>
            <person name="Corradi N."/>
        </authorList>
    </citation>
    <scope>NUCLEOTIDE SEQUENCE [LARGE SCALE GENOMIC DNA]</scope>
    <source>
        <strain evidence="2 3">PA08 1199</strain>
    </source>
</reference>
<dbReference type="EMBL" id="JPQZ01000008">
    <property type="protein sequence ID" value="KKO76019.1"/>
    <property type="molecule type" value="Genomic_DNA"/>
</dbReference>
<dbReference type="VEuPathDB" id="MicrosporidiaDB:G9O61_00g011810"/>
<dbReference type="InterPro" id="IPR031514">
    <property type="entry name" value="Zf-C2H2_aberr"/>
</dbReference>
<dbReference type="OrthoDB" id="2188337at2759"/>
<dbReference type="Pfam" id="PF17017">
    <property type="entry name" value="zf-C2H2_aberr"/>
    <property type="match status" value="1"/>
</dbReference>
<name>A0A0F9ZF13_9MICR</name>
<feature type="domain" description="C2H2-type" evidence="1">
    <location>
        <begin position="13"/>
        <end position="37"/>
    </location>
</feature>
<gene>
    <name evidence="2" type="ORF">AAJ76_800078072</name>
</gene>
<accession>A0A0F9ZF13</accession>
<dbReference type="AlphaFoldDB" id="A0A0F9ZF13"/>
<evidence type="ECO:0000259" key="1">
    <source>
        <dbReference type="PROSITE" id="PS00028"/>
    </source>
</evidence>
<evidence type="ECO:0000313" key="3">
    <source>
        <dbReference type="Proteomes" id="UP000034350"/>
    </source>
</evidence>
<dbReference type="PROSITE" id="PS00028">
    <property type="entry name" value="ZINC_FINGER_C2H2_1"/>
    <property type="match status" value="2"/>
</dbReference>